<dbReference type="AlphaFoldDB" id="A0A1I3X5D7"/>
<evidence type="ECO:0000259" key="1">
    <source>
        <dbReference type="Pfam" id="PF02464"/>
    </source>
</evidence>
<dbReference type="SUPFAM" id="SSF142433">
    <property type="entry name" value="CinA-like"/>
    <property type="match status" value="1"/>
</dbReference>
<dbReference type="Gene3D" id="3.90.950.20">
    <property type="entry name" value="CinA-like"/>
    <property type="match status" value="1"/>
</dbReference>
<organism evidence="2 3">
    <name type="scientific">Nitrosomonas aestuarii</name>
    <dbReference type="NCBI Taxonomy" id="52441"/>
    <lineage>
        <taxon>Bacteria</taxon>
        <taxon>Pseudomonadati</taxon>
        <taxon>Pseudomonadota</taxon>
        <taxon>Betaproteobacteria</taxon>
        <taxon>Nitrosomonadales</taxon>
        <taxon>Nitrosomonadaceae</taxon>
        <taxon>Nitrosomonas</taxon>
    </lineage>
</organism>
<dbReference type="RefSeq" id="WP_090696363.1">
    <property type="nucleotide sequence ID" value="NZ_FOSP01000001.1"/>
</dbReference>
<dbReference type="InterPro" id="IPR008136">
    <property type="entry name" value="CinA_C"/>
</dbReference>
<protein>
    <submittedName>
        <fullName evidence="2">Nicotinamide-nucleotide amidase</fullName>
    </submittedName>
</protein>
<dbReference type="EMBL" id="FOSP01000001">
    <property type="protein sequence ID" value="SFK14519.1"/>
    <property type="molecule type" value="Genomic_DNA"/>
</dbReference>
<reference evidence="3" key="1">
    <citation type="submission" date="2016-10" db="EMBL/GenBank/DDBJ databases">
        <authorList>
            <person name="Varghese N."/>
            <person name="Submissions S."/>
        </authorList>
    </citation>
    <scope>NUCLEOTIDE SEQUENCE [LARGE SCALE GENOMIC DNA]</scope>
    <source>
        <strain evidence="3">Nm69</strain>
    </source>
</reference>
<dbReference type="OrthoDB" id="9801454at2"/>
<gene>
    <name evidence="2" type="ORF">SAMN05216302_1001113</name>
</gene>
<dbReference type="InterPro" id="IPR036653">
    <property type="entry name" value="CinA-like_C"/>
</dbReference>
<keyword evidence="3" id="KW-1185">Reference proteome</keyword>
<dbReference type="Pfam" id="PF02464">
    <property type="entry name" value="CinA"/>
    <property type="match status" value="1"/>
</dbReference>
<name>A0A1I3X5D7_9PROT</name>
<sequence length="181" mass="19161">MDTGKVGGFDTVDNGQRILYLATKVGERLRQHGLLMVSAESCTGGWLGQIITAIAGSSVWYERGFITYSNLSKHEMLGVSMTALNKYGAVSEVIAQEMAFGAQNNSPAHISVAITGIAGPTGGNKIKPIGTVCFAWAVKGGLSKSETCHFEGDRESVRQQSVAKALQGLLDLLDEISVVVV</sequence>
<dbReference type="STRING" id="52441.SAMN05216302_1001113"/>
<dbReference type="Proteomes" id="UP000199533">
    <property type="component" value="Unassembled WGS sequence"/>
</dbReference>
<evidence type="ECO:0000313" key="3">
    <source>
        <dbReference type="Proteomes" id="UP000199533"/>
    </source>
</evidence>
<evidence type="ECO:0000313" key="2">
    <source>
        <dbReference type="EMBL" id="SFK14519.1"/>
    </source>
</evidence>
<dbReference type="NCBIfam" id="TIGR00199">
    <property type="entry name" value="PncC_domain"/>
    <property type="match status" value="1"/>
</dbReference>
<proteinExistence type="predicted"/>
<feature type="domain" description="CinA C-terminal" evidence="1">
    <location>
        <begin position="21"/>
        <end position="172"/>
    </location>
</feature>
<accession>A0A1I3X5D7</accession>